<evidence type="ECO:0000256" key="3">
    <source>
        <dbReference type="ARBA" id="ARBA00022576"/>
    </source>
</evidence>
<dbReference type="FunFam" id="3.40.640.10:FF:000033">
    <property type="entry name" value="Aspartate aminotransferase"/>
    <property type="match status" value="1"/>
</dbReference>
<keyword evidence="3 6" id="KW-0032">Aminotransferase</keyword>
<evidence type="ECO:0000256" key="6">
    <source>
        <dbReference type="RuleBase" id="RU000481"/>
    </source>
</evidence>
<dbReference type="CDD" id="cd00609">
    <property type="entry name" value="AAT_like"/>
    <property type="match status" value="1"/>
</dbReference>
<dbReference type="Gene3D" id="3.40.640.10">
    <property type="entry name" value="Type I PLP-dependent aspartate aminotransferase-like (Major domain)"/>
    <property type="match status" value="1"/>
</dbReference>
<reference evidence="8 9" key="1">
    <citation type="submission" date="2020-07" db="EMBL/GenBank/DDBJ databases">
        <authorList>
            <person name="Feng X."/>
        </authorList>
    </citation>
    <scope>NUCLEOTIDE SEQUENCE [LARGE SCALE GENOMIC DNA]</scope>
    <source>
        <strain evidence="8 9">JCM14086</strain>
    </source>
</reference>
<feature type="domain" description="Aminotransferase class I/classII large" evidence="7">
    <location>
        <begin position="36"/>
        <end position="389"/>
    </location>
</feature>
<dbReference type="InterPro" id="IPR015422">
    <property type="entry name" value="PyrdxlP-dep_Trfase_small"/>
</dbReference>
<dbReference type="EMBL" id="JACHVA010000127">
    <property type="protein sequence ID" value="MBC2603584.1"/>
    <property type="molecule type" value="Genomic_DNA"/>
</dbReference>
<protein>
    <recommendedName>
        <fullName evidence="6">Aminotransferase</fullName>
        <ecNumber evidence="6">2.6.1.-</ecNumber>
    </recommendedName>
</protein>
<dbReference type="GO" id="GO:0006520">
    <property type="term" value="P:amino acid metabolic process"/>
    <property type="evidence" value="ECO:0007669"/>
    <property type="project" value="InterPro"/>
</dbReference>
<evidence type="ECO:0000256" key="5">
    <source>
        <dbReference type="ARBA" id="ARBA00022898"/>
    </source>
</evidence>
<keyword evidence="4 6" id="KW-0808">Transferase</keyword>
<keyword evidence="9" id="KW-1185">Reference proteome</keyword>
<dbReference type="RefSeq" id="WP_185694207.1">
    <property type="nucleotide sequence ID" value="NZ_JACHVA010000127.1"/>
</dbReference>
<dbReference type="InterPro" id="IPR050596">
    <property type="entry name" value="AspAT/PAT-like"/>
</dbReference>
<accession>A0A7X1B0Z0</accession>
<comment type="similarity">
    <text evidence="2 6">Belongs to the class-I pyridoxal-phosphate-dependent aminotransferase family.</text>
</comment>
<evidence type="ECO:0000256" key="2">
    <source>
        <dbReference type="ARBA" id="ARBA00007441"/>
    </source>
</evidence>
<dbReference type="InterPro" id="IPR004839">
    <property type="entry name" value="Aminotransferase_I/II_large"/>
</dbReference>
<evidence type="ECO:0000256" key="4">
    <source>
        <dbReference type="ARBA" id="ARBA00022679"/>
    </source>
</evidence>
<dbReference type="InterPro" id="IPR015421">
    <property type="entry name" value="PyrdxlP-dep_Trfase_major"/>
</dbReference>
<sequence length="399" mass="42992">MDGSPRFLSARAAAIQPSPTLAVDAKAKALKAEGRDVCGFGAGEPDFDTPEFIKEACIQAIHDGKTKYAPAAGLADLRAALAEKYFQDNGLASCDPSQVVVSPGGKFSCYLAIQAVCNPGDEVLIPAPFWVSYPEMVQLAGAVPKILETGPENGFRLDPEALRGALTEKTKLLILNSPSNPTGAVYPPELIRQLVEICLEHGILILSDEIYEYLLYDNSEHLSPASISEEAAKMVITVSGFSKTFSMTGWRLGTLVADAPIAKAVASLQSQTTSNATTFAQYGALAAMRNWEQAMREVKDMLQVFDRRRLKLLDGLNSIPGVNCVRSTGAFYLFPDIRDLGVAPVEFADRLLEKKLVAVVAGEGFGSQTGIRLSYATSDDVLDKGLARIKEFVEEEYAS</sequence>
<dbReference type="PROSITE" id="PS00105">
    <property type="entry name" value="AA_TRANSFER_CLASS_1"/>
    <property type="match status" value="1"/>
</dbReference>
<evidence type="ECO:0000313" key="9">
    <source>
        <dbReference type="Proteomes" id="UP000525652"/>
    </source>
</evidence>
<dbReference type="GO" id="GO:0008483">
    <property type="term" value="F:transaminase activity"/>
    <property type="evidence" value="ECO:0007669"/>
    <property type="project" value="UniProtKB-KW"/>
</dbReference>
<gene>
    <name evidence="8" type="ORF">H5P30_17520</name>
</gene>
<organism evidence="8 9">
    <name type="scientific">Puniceicoccus vermicola</name>
    <dbReference type="NCBI Taxonomy" id="388746"/>
    <lineage>
        <taxon>Bacteria</taxon>
        <taxon>Pseudomonadati</taxon>
        <taxon>Verrucomicrobiota</taxon>
        <taxon>Opitutia</taxon>
        <taxon>Puniceicoccales</taxon>
        <taxon>Puniceicoccaceae</taxon>
        <taxon>Puniceicoccus</taxon>
    </lineage>
</organism>
<evidence type="ECO:0000256" key="1">
    <source>
        <dbReference type="ARBA" id="ARBA00001933"/>
    </source>
</evidence>
<dbReference type="Proteomes" id="UP000525652">
    <property type="component" value="Unassembled WGS sequence"/>
</dbReference>
<dbReference type="GO" id="GO:0030170">
    <property type="term" value="F:pyridoxal phosphate binding"/>
    <property type="evidence" value="ECO:0007669"/>
    <property type="project" value="InterPro"/>
</dbReference>
<evidence type="ECO:0000259" key="7">
    <source>
        <dbReference type="Pfam" id="PF00155"/>
    </source>
</evidence>
<evidence type="ECO:0000313" key="8">
    <source>
        <dbReference type="EMBL" id="MBC2603584.1"/>
    </source>
</evidence>
<dbReference type="InterPro" id="IPR004838">
    <property type="entry name" value="NHTrfase_class1_PyrdxlP-BS"/>
</dbReference>
<dbReference type="InterPro" id="IPR015424">
    <property type="entry name" value="PyrdxlP-dep_Trfase"/>
</dbReference>
<name>A0A7X1B0Z0_9BACT</name>
<comment type="cofactor">
    <cofactor evidence="1 6">
        <name>pyridoxal 5'-phosphate</name>
        <dbReference type="ChEBI" id="CHEBI:597326"/>
    </cofactor>
</comment>
<keyword evidence="5" id="KW-0663">Pyridoxal phosphate</keyword>
<dbReference type="Pfam" id="PF00155">
    <property type="entry name" value="Aminotran_1_2"/>
    <property type="match status" value="1"/>
</dbReference>
<dbReference type="AlphaFoldDB" id="A0A7X1B0Z0"/>
<dbReference type="EC" id="2.6.1.-" evidence="6"/>
<proteinExistence type="inferred from homology"/>
<comment type="caution">
    <text evidence="8">The sequence shown here is derived from an EMBL/GenBank/DDBJ whole genome shotgun (WGS) entry which is preliminary data.</text>
</comment>
<dbReference type="PANTHER" id="PTHR46383:SF1">
    <property type="entry name" value="ASPARTATE AMINOTRANSFERASE"/>
    <property type="match status" value="1"/>
</dbReference>
<dbReference type="SUPFAM" id="SSF53383">
    <property type="entry name" value="PLP-dependent transferases"/>
    <property type="match status" value="1"/>
</dbReference>
<dbReference type="PANTHER" id="PTHR46383">
    <property type="entry name" value="ASPARTATE AMINOTRANSFERASE"/>
    <property type="match status" value="1"/>
</dbReference>
<dbReference type="Gene3D" id="3.90.1150.10">
    <property type="entry name" value="Aspartate Aminotransferase, domain 1"/>
    <property type="match status" value="1"/>
</dbReference>